<dbReference type="Gene3D" id="2.60.370.10">
    <property type="entry name" value="Ctag/Cox11"/>
    <property type="match status" value="1"/>
</dbReference>
<evidence type="ECO:0000256" key="6">
    <source>
        <dbReference type="SAM" id="MobiDB-lite"/>
    </source>
</evidence>
<evidence type="ECO:0000256" key="2">
    <source>
        <dbReference type="ARBA" id="ARBA00004243"/>
    </source>
</evidence>
<dbReference type="InterPro" id="IPR007533">
    <property type="entry name" value="Cyt_c_oxidase_assmbl_CtaG"/>
</dbReference>
<comment type="caution">
    <text evidence="8">The sequence shown here is derived from an EMBL/GenBank/DDBJ whole genome shotgun (WGS) entry which is preliminary data.</text>
</comment>
<sequence length="200" mass="21724">MPAGLRRCVLQGLAPRPGRGRAAAAAPRWQAGGRPGPQPGAGRRTLAALRQQTPGTQGPQQCVSRRTFAAFRQQTPGTSSEGTWRYRQQMEASERQVWWIAAGIMAIFAGVFALVPLYKIYCQSTGQGQAQATGHKEYSAPPDPGSPEAKRLITVDFAGTVHDGLPWKFIPQQRRVVVGLGETALAFYRVRNMSDKPIIG</sequence>
<proteinExistence type="predicted"/>
<gene>
    <name evidence="8" type="ORF">PCOR1329_LOCUS71132</name>
</gene>
<reference evidence="8" key="1">
    <citation type="submission" date="2023-10" db="EMBL/GenBank/DDBJ databases">
        <authorList>
            <person name="Chen Y."/>
            <person name="Shah S."/>
            <person name="Dougan E. K."/>
            <person name="Thang M."/>
            <person name="Chan C."/>
        </authorList>
    </citation>
    <scope>NUCLEOTIDE SEQUENCE [LARGE SCALE GENOMIC DNA]</scope>
</reference>
<keyword evidence="3 7" id="KW-0812">Transmembrane</keyword>
<comment type="function">
    <text evidence="1">Exerts its effect at some terminal stage of cytochrome c oxidase synthesis, probably by being involved in the insertion of the copper B into subunit I.</text>
</comment>
<evidence type="ECO:0000256" key="3">
    <source>
        <dbReference type="ARBA" id="ARBA00022692"/>
    </source>
</evidence>
<evidence type="ECO:0000313" key="9">
    <source>
        <dbReference type="Proteomes" id="UP001189429"/>
    </source>
</evidence>
<keyword evidence="4 7" id="KW-1133">Transmembrane helix</keyword>
<dbReference type="InterPro" id="IPR023471">
    <property type="entry name" value="CtaG/Cox11_dom_sf"/>
</dbReference>
<dbReference type="EMBL" id="CAUYUJ010019426">
    <property type="protein sequence ID" value="CAK0891089.1"/>
    <property type="molecule type" value="Genomic_DNA"/>
</dbReference>
<feature type="region of interest" description="Disordered" evidence="6">
    <location>
        <begin position="16"/>
        <end position="42"/>
    </location>
</feature>
<evidence type="ECO:0000313" key="8">
    <source>
        <dbReference type="EMBL" id="CAK0891089.1"/>
    </source>
</evidence>
<evidence type="ECO:0000256" key="5">
    <source>
        <dbReference type="ARBA" id="ARBA00023136"/>
    </source>
</evidence>
<keyword evidence="9" id="KW-1185">Reference proteome</keyword>
<evidence type="ECO:0000256" key="7">
    <source>
        <dbReference type="SAM" id="Phobius"/>
    </source>
</evidence>
<protein>
    <recommendedName>
        <fullName evidence="10">Cytochrome c oxidase assembly protein COX11, mitochondrial</fullName>
    </recommendedName>
</protein>
<dbReference type="PANTHER" id="PTHR21320:SF3">
    <property type="entry name" value="CYTOCHROME C OXIDASE ASSEMBLY PROTEIN COX11, MITOCHONDRIAL-RELATED"/>
    <property type="match status" value="1"/>
</dbReference>
<evidence type="ECO:0008006" key="10">
    <source>
        <dbReference type="Google" id="ProtNLM"/>
    </source>
</evidence>
<dbReference type="PANTHER" id="PTHR21320">
    <property type="entry name" value="CYTOCHROME C OXIDASE ASSEMBLY PROTEIN COX11-RELATED"/>
    <property type="match status" value="1"/>
</dbReference>
<evidence type="ECO:0000256" key="1">
    <source>
        <dbReference type="ARBA" id="ARBA00004007"/>
    </source>
</evidence>
<dbReference type="SUPFAM" id="SSF110111">
    <property type="entry name" value="Ctag/Cox11"/>
    <property type="match status" value="1"/>
</dbReference>
<dbReference type="Proteomes" id="UP001189429">
    <property type="component" value="Unassembled WGS sequence"/>
</dbReference>
<feature type="compositionally biased region" description="Low complexity" evidence="6">
    <location>
        <begin position="16"/>
        <end position="32"/>
    </location>
</feature>
<name>A0ABN9WZK6_9DINO</name>
<keyword evidence="5 7" id="KW-0472">Membrane</keyword>
<comment type="subcellular location">
    <subcellularLocation>
        <location evidence="2">Mitochondrion inner membrane</location>
        <topology evidence="2">Single-pass membrane protein</topology>
        <orientation evidence="2">Intermembrane side</orientation>
    </subcellularLocation>
</comment>
<evidence type="ECO:0000256" key="4">
    <source>
        <dbReference type="ARBA" id="ARBA00022989"/>
    </source>
</evidence>
<feature type="transmembrane region" description="Helical" evidence="7">
    <location>
        <begin position="97"/>
        <end position="118"/>
    </location>
</feature>
<organism evidence="8 9">
    <name type="scientific">Prorocentrum cordatum</name>
    <dbReference type="NCBI Taxonomy" id="2364126"/>
    <lineage>
        <taxon>Eukaryota</taxon>
        <taxon>Sar</taxon>
        <taxon>Alveolata</taxon>
        <taxon>Dinophyceae</taxon>
        <taxon>Prorocentrales</taxon>
        <taxon>Prorocentraceae</taxon>
        <taxon>Prorocentrum</taxon>
    </lineage>
</organism>
<feature type="non-terminal residue" evidence="8">
    <location>
        <position position="200"/>
    </location>
</feature>
<accession>A0ABN9WZK6</accession>
<dbReference type="Pfam" id="PF04442">
    <property type="entry name" value="CtaG_Cox11"/>
    <property type="match status" value="1"/>
</dbReference>